<protein>
    <submittedName>
        <fullName evidence="1">Uncharacterized protein</fullName>
    </submittedName>
</protein>
<reference evidence="1" key="1">
    <citation type="submission" date="2022-10" db="EMBL/GenBank/DDBJ databases">
        <authorList>
            <person name="Chen Y."/>
            <person name="Dougan E. K."/>
            <person name="Chan C."/>
            <person name="Rhodes N."/>
            <person name="Thang M."/>
        </authorList>
    </citation>
    <scope>NUCLEOTIDE SEQUENCE</scope>
</reference>
<reference evidence="2 3" key="2">
    <citation type="submission" date="2024-05" db="EMBL/GenBank/DDBJ databases">
        <authorList>
            <person name="Chen Y."/>
            <person name="Shah S."/>
            <person name="Dougan E. K."/>
            <person name="Thang M."/>
            <person name="Chan C."/>
        </authorList>
    </citation>
    <scope>NUCLEOTIDE SEQUENCE [LARGE SCALE GENOMIC DNA]</scope>
</reference>
<gene>
    <name evidence="1" type="ORF">C1SCF055_LOCUS16380</name>
</gene>
<evidence type="ECO:0000313" key="1">
    <source>
        <dbReference type="EMBL" id="CAI3989294.1"/>
    </source>
</evidence>
<dbReference type="EMBL" id="CAMXCT010001353">
    <property type="protein sequence ID" value="CAI3989294.1"/>
    <property type="molecule type" value="Genomic_DNA"/>
</dbReference>
<dbReference type="InterPro" id="IPR016156">
    <property type="entry name" value="FAD/NAD-linked_Rdtase_dimer_sf"/>
</dbReference>
<comment type="caution">
    <text evidence="1">The sequence shown here is derived from an EMBL/GenBank/DDBJ whole genome shotgun (WGS) entry which is preliminary data.</text>
</comment>
<proteinExistence type="predicted"/>
<evidence type="ECO:0000313" key="3">
    <source>
        <dbReference type="Proteomes" id="UP001152797"/>
    </source>
</evidence>
<dbReference type="AlphaFoldDB" id="A0A9P1CCR8"/>
<organism evidence="1">
    <name type="scientific">Cladocopium goreaui</name>
    <dbReference type="NCBI Taxonomy" id="2562237"/>
    <lineage>
        <taxon>Eukaryota</taxon>
        <taxon>Sar</taxon>
        <taxon>Alveolata</taxon>
        <taxon>Dinophyceae</taxon>
        <taxon>Suessiales</taxon>
        <taxon>Symbiodiniaceae</taxon>
        <taxon>Cladocopium</taxon>
    </lineage>
</organism>
<dbReference type="EMBL" id="CAMXCT030001353">
    <property type="protein sequence ID" value="CAL4776606.1"/>
    <property type="molecule type" value="Genomic_DNA"/>
</dbReference>
<sequence>MAVAMKLGVKKVPAGSTIQAGCEQLDSVVGIHPTLAETMTMMSGEKIEGVVCRWQGLV</sequence>
<name>A0A9P1CCR8_9DINO</name>
<accession>A0A9P1CCR8</accession>
<evidence type="ECO:0000313" key="2">
    <source>
        <dbReference type="EMBL" id="CAL4776606.1"/>
    </source>
</evidence>
<dbReference type="Proteomes" id="UP001152797">
    <property type="component" value="Unassembled WGS sequence"/>
</dbReference>
<dbReference type="Gene3D" id="3.30.390.30">
    <property type="match status" value="1"/>
</dbReference>
<dbReference type="EMBL" id="CAMXCT020001353">
    <property type="protein sequence ID" value="CAL1142669.1"/>
    <property type="molecule type" value="Genomic_DNA"/>
</dbReference>
<keyword evidence="3" id="KW-1185">Reference proteome</keyword>